<accession>A0A7W2I4Z9</accession>
<proteinExistence type="predicted"/>
<organism evidence="1 2">
    <name type="scientific">Corynebacterium haemomassiliense</name>
    <dbReference type="NCBI Taxonomy" id="2754726"/>
    <lineage>
        <taxon>Bacteria</taxon>
        <taxon>Bacillati</taxon>
        <taxon>Actinomycetota</taxon>
        <taxon>Actinomycetes</taxon>
        <taxon>Mycobacteriales</taxon>
        <taxon>Corynebacteriaceae</taxon>
        <taxon>Corynebacterium</taxon>
    </lineage>
</organism>
<evidence type="ECO:0000313" key="2">
    <source>
        <dbReference type="Proteomes" id="UP000523682"/>
    </source>
</evidence>
<sequence length="79" mass="8790">MFQFLRKIFNTVFNSGPTPEESLVGFFPDMDAAVEWARGVLAETGTDPKEQFVRAVKDVREANPRLGLAAANHLVKQLV</sequence>
<gene>
    <name evidence="1" type="ORF">H0193_12055</name>
</gene>
<dbReference type="AlphaFoldDB" id="A0A7W2I4Z9"/>
<dbReference type="RefSeq" id="WP_181890154.1">
    <property type="nucleotide sequence ID" value="NZ_JACDTZ010000004.1"/>
</dbReference>
<comment type="caution">
    <text evidence="1">The sequence shown here is derived from an EMBL/GenBank/DDBJ whole genome shotgun (WGS) entry which is preliminary data.</text>
</comment>
<reference evidence="1 2" key="1">
    <citation type="submission" date="2020-07" db="EMBL/GenBank/DDBJ databases">
        <title>Draft genome and description of Corynebacterium haemomassiliense strain Marseile-Q3615 sp. nov.</title>
        <authorList>
            <person name="Boxberger M."/>
            <person name="La Scola B."/>
        </authorList>
    </citation>
    <scope>NUCLEOTIDE SEQUENCE [LARGE SCALE GENOMIC DNA]</scope>
    <source>
        <strain evidence="1 2">Marseille-Q3615</strain>
    </source>
</reference>
<protein>
    <submittedName>
        <fullName evidence="1">Uncharacterized protein</fullName>
    </submittedName>
</protein>
<name>A0A7W2I4Z9_9CORY</name>
<keyword evidence="2" id="KW-1185">Reference proteome</keyword>
<dbReference type="Proteomes" id="UP000523682">
    <property type="component" value="Unassembled WGS sequence"/>
</dbReference>
<dbReference type="EMBL" id="JACDTZ010000004">
    <property type="protein sequence ID" value="MBA5245525.1"/>
    <property type="molecule type" value="Genomic_DNA"/>
</dbReference>
<evidence type="ECO:0000313" key="1">
    <source>
        <dbReference type="EMBL" id="MBA5245525.1"/>
    </source>
</evidence>